<reference evidence="3 4" key="1">
    <citation type="submission" date="2024-03" db="EMBL/GenBank/DDBJ databases">
        <title>Complete genome sequence of the green alga Chloropicon roscoffensis RCC1871.</title>
        <authorList>
            <person name="Lemieux C."/>
            <person name="Pombert J.-F."/>
            <person name="Otis C."/>
            <person name="Turmel M."/>
        </authorList>
    </citation>
    <scope>NUCLEOTIDE SEQUENCE [LARGE SCALE GENOMIC DNA]</scope>
    <source>
        <strain evidence="3 4">RCC1871</strain>
    </source>
</reference>
<proteinExistence type="predicted"/>
<evidence type="ECO:0000313" key="4">
    <source>
        <dbReference type="Proteomes" id="UP001472866"/>
    </source>
</evidence>
<feature type="domain" description="Knr4/Smi1-like" evidence="2">
    <location>
        <begin position="28"/>
        <end position="108"/>
    </location>
</feature>
<dbReference type="PANTHER" id="PTHR31854">
    <property type="entry name" value="TUBULIN POLYGLUTAMYLASE COMPLEX SUBUNIT 2"/>
    <property type="match status" value="1"/>
</dbReference>
<dbReference type="InterPro" id="IPR039231">
    <property type="entry name" value="TPGS2"/>
</dbReference>
<dbReference type="InterPro" id="IPR018958">
    <property type="entry name" value="Knr4/Smi1-like_dom"/>
</dbReference>
<sequence length="292" mass="33118">MDQYTQAAMSYLRSKRGVRNVNHLSWTGVSELEIAKWEDQNLPHELPEDYKAFLRISNGFRMKWDLLFHGEPVQLGDMCINKLKDVQKIELDVSAKDDREPVEKYLAMKRKSPPVAAFSIDRHCRCGRVALVYSKREVGSKEAPEVWFQDLSGRWNFLSKTFIVYFRMMVAHLGLPNWQYRFTEYGMDPISTQWFHLIAPGDFTLDLNAPKTRAQAKEKGRPTSSKAAGSSGASQGGPKAKSSGSRGEGLKVGRLGRTSSVARDRIPSAGRRKKQTDSTLVRSSYRVRPSTR</sequence>
<feature type="compositionally biased region" description="Low complexity" evidence="1">
    <location>
        <begin position="224"/>
        <end position="245"/>
    </location>
</feature>
<organism evidence="3 4">
    <name type="scientific">Chloropicon roscoffensis</name>
    <dbReference type="NCBI Taxonomy" id="1461544"/>
    <lineage>
        <taxon>Eukaryota</taxon>
        <taxon>Viridiplantae</taxon>
        <taxon>Chlorophyta</taxon>
        <taxon>Chloropicophyceae</taxon>
        <taxon>Chloropicales</taxon>
        <taxon>Chloropicaceae</taxon>
        <taxon>Chloropicon</taxon>
    </lineage>
</organism>
<evidence type="ECO:0000259" key="2">
    <source>
        <dbReference type="SMART" id="SM00860"/>
    </source>
</evidence>
<dbReference type="InterPro" id="IPR037883">
    <property type="entry name" value="Knr4/Smi1-like_sf"/>
</dbReference>
<gene>
    <name evidence="3" type="ORF">HKI87_05g36950</name>
</gene>
<protein>
    <submittedName>
        <fullName evidence="3">Tubulin polyglutamylase complex subunit</fullName>
    </submittedName>
</protein>
<dbReference type="PANTHER" id="PTHR31854:SF2">
    <property type="entry name" value="TUBULIN POLYGLUTAMYLASE COMPLEX SUBUNIT 2"/>
    <property type="match status" value="1"/>
</dbReference>
<name>A0AAX4P7K1_9CHLO</name>
<evidence type="ECO:0000313" key="3">
    <source>
        <dbReference type="EMBL" id="WZN62159.1"/>
    </source>
</evidence>
<dbReference type="SMART" id="SM00860">
    <property type="entry name" value="SMI1_KNR4"/>
    <property type="match status" value="1"/>
</dbReference>
<dbReference type="Gene3D" id="3.40.1580.10">
    <property type="entry name" value="SMI1/KNR4-like"/>
    <property type="match status" value="1"/>
</dbReference>
<feature type="region of interest" description="Disordered" evidence="1">
    <location>
        <begin position="212"/>
        <end position="292"/>
    </location>
</feature>
<accession>A0AAX4P7K1</accession>
<dbReference type="SUPFAM" id="SSF160631">
    <property type="entry name" value="SMI1/KNR4-like"/>
    <property type="match status" value="1"/>
</dbReference>
<dbReference type="Proteomes" id="UP001472866">
    <property type="component" value="Chromosome 05"/>
</dbReference>
<dbReference type="EMBL" id="CP151505">
    <property type="protein sequence ID" value="WZN62159.1"/>
    <property type="molecule type" value="Genomic_DNA"/>
</dbReference>
<evidence type="ECO:0000256" key="1">
    <source>
        <dbReference type="SAM" id="MobiDB-lite"/>
    </source>
</evidence>
<keyword evidence="4" id="KW-1185">Reference proteome</keyword>
<dbReference type="AlphaFoldDB" id="A0AAX4P7K1"/>